<dbReference type="PANTHER" id="PTHR46825">
    <property type="entry name" value="D-ALANYL-D-ALANINE-CARBOXYPEPTIDASE/ENDOPEPTIDASE AMPH"/>
    <property type="match status" value="1"/>
</dbReference>
<comment type="caution">
    <text evidence="3">The sequence shown here is derived from an EMBL/GenBank/DDBJ whole genome shotgun (WGS) entry which is preliminary data.</text>
</comment>
<dbReference type="InterPro" id="IPR001466">
    <property type="entry name" value="Beta-lactam-related"/>
</dbReference>
<dbReference type="OrthoDB" id="5946976at2759"/>
<keyword evidence="4" id="KW-1185">Reference proteome</keyword>
<dbReference type="Gene3D" id="2.40.128.600">
    <property type="match status" value="1"/>
</dbReference>
<evidence type="ECO:0000313" key="4">
    <source>
        <dbReference type="Proteomes" id="UP000319160"/>
    </source>
</evidence>
<feature type="domain" description="N-acetyltransferase" evidence="2">
    <location>
        <begin position="62"/>
        <end position="195"/>
    </location>
</feature>
<dbReference type="Gene3D" id="3.40.630.30">
    <property type="match status" value="1"/>
</dbReference>
<dbReference type="Pfam" id="PF00144">
    <property type="entry name" value="Beta-lactamase"/>
    <property type="match status" value="1"/>
</dbReference>
<evidence type="ECO:0000313" key="3">
    <source>
        <dbReference type="EMBL" id="TRX98937.1"/>
    </source>
</evidence>
<evidence type="ECO:0000256" key="1">
    <source>
        <dbReference type="ARBA" id="ARBA00038215"/>
    </source>
</evidence>
<proteinExistence type="inferred from homology"/>
<dbReference type="Pfam" id="PF00583">
    <property type="entry name" value="Acetyltransf_1"/>
    <property type="match status" value="1"/>
</dbReference>
<dbReference type="SUPFAM" id="SSF56601">
    <property type="entry name" value="beta-lactamase/transpeptidase-like"/>
    <property type="match status" value="1"/>
</dbReference>
<gene>
    <name evidence="3" type="ORF">FHL15_000279</name>
</gene>
<organism evidence="3 4">
    <name type="scientific">Xylaria flabelliformis</name>
    <dbReference type="NCBI Taxonomy" id="2512241"/>
    <lineage>
        <taxon>Eukaryota</taxon>
        <taxon>Fungi</taxon>
        <taxon>Dikarya</taxon>
        <taxon>Ascomycota</taxon>
        <taxon>Pezizomycotina</taxon>
        <taxon>Sordariomycetes</taxon>
        <taxon>Xylariomycetidae</taxon>
        <taxon>Xylariales</taxon>
        <taxon>Xylariaceae</taxon>
        <taxon>Xylaria</taxon>
    </lineage>
</organism>
<evidence type="ECO:0000259" key="2">
    <source>
        <dbReference type="PROSITE" id="PS51186"/>
    </source>
</evidence>
<dbReference type="GO" id="GO:0016747">
    <property type="term" value="F:acyltransferase activity, transferring groups other than amino-acyl groups"/>
    <property type="evidence" value="ECO:0007669"/>
    <property type="project" value="InterPro"/>
</dbReference>
<dbReference type="InterPro" id="IPR021860">
    <property type="entry name" value="Peptidase_S12_Pab87-rel_C"/>
</dbReference>
<name>A0A553IFG6_9PEZI</name>
<dbReference type="SUPFAM" id="SSF55729">
    <property type="entry name" value="Acyl-CoA N-acyltransferases (Nat)"/>
    <property type="match status" value="1"/>
</dbReference>
<sequence length="785" mass="88286">MPYTVQQVQSESDLEEVIALYCVSYETPFNAFYVLTRGDTGPDEHLQRQTKWHKEDPTSCWIKVLDDNTGQAIAAAQWLVRTEGLNPYADGQAPDEIITWWSEGERRRFAERMYAQWGDHRPVKMRKPHLFLNACFVHPDHRGRGAGRMLVQWGVDKADSLGIEMLTEATDEGKPLYAKYDFVLLNTFYLRSEVPNPSPQWKDLEKVVQTPCHAHLMWRPSGGLGGNRESTWASCFDCLIEHEVDLKTISDFVKAVNSVNDAVDDIAKILRISGTPSLSYAVIHHGQVISTQHLGFRDVEAQARPDDDTRHNINSLTKALVVSLVAMEVTKGSLSWSSKVKDHIPGFATSNPLLQQECTIQDLVSHRTGLGRHEMGWSGPLNSLLLDRADALPTFATLKSAGAFRDSFIYNNWCYELVGQILERTTGKPLSQLLHERIFKVLDMRRTSTEWSRPGGNNAKSYTVLDDLSVFEVPPPTMEKGEIMEAAGGVKSSLSDLIRLYQEMLKAFSPNLYSNGGRSHSNVFEDCLDIFGLHNTLPGWSLREQSYGAGWCRAQLPGQLGRISENASLGPQPIVGGGRPSQLVIYHHGSMCGSQTVVNLLPETQSAVIALQNSLGPVDSADFAAELLVERLLGVQSPVDYVQLTRERTAQAFEYMDMLKSKLDSERKLGTMPKPLEAYTGTYWNGIRNWRIDVSPSSDGHLAVLFQGLKSEPFTLRHYNYDTFTWWMPYNDVMRSGQYAIGSTSSFWLMRFEANNFGEVVKLIWAMDTEFPEGEETFTHDLELL</sequence>
<dbReference type="PANTHER" id="PTHR46825:SF14">
    <property type="entry name" value="BETA-LACTAMASE-RELATED DOMAIN-CONTAINING PROTEIN"/>
    <property type="match status" value="1"/>
</dbReference>
<dbReference type="CDD" id="cd04301">
    <property type="entry name" value="NAT_SF"/>
    <property type="match status" value="1"/>
</dbReference>
<dbReference type="STRING" id="2512241.A0A553IFG6"/>
<dbReference type="InterPro" id="IPR050491">
    <property type="entry name" value="AmpC-like"/>
</dbReference>
<dbReference type="PROSITE" id="PS51186">
    <property type="entry name" value="GNAT"/>
    <property type="match status" value="1"/>
</dbReference>
<dbReference type="Proteomes" id="UP000319160">
    <property type="component" value="Unassembled WGS sequence"/>
</dbReference>
<dbReference type="InterPro" id="IPR016181">
    <property type="entry name" value="Acyl_CoA_acyltransferase"/>
</dbReference>
<comment type="similarity">
    <text evidence="1">Belongs to the peptidase S12 family.</text>
</comment>
<dbReference type="InterPro" id="IPR012338">
    <property type="entry name" value="Beta-lactam/transpept-like"/>
</dbReference>
<dbReference type="EMBL" id="VFLP01000001">
    <property type="protein sequence ID" value="TRX98937.1"/>
    <property type="molecule type" value="Genomic_DNA"/>
</dbReference>
<protein>
    <recommendedName>
        <fullName evidence="2">N-acetyltransferase domain-containing protein</fullName>
    </recommendedName>
</protein>
<dbReference type="AlphaFoldDB" id="A0A553IFG6"/>
<dbReference type="InterPro" id="IPR000182">
    <property type="entry name" value="GNAT_dom"/>
</dbReference>
<dbReference type="Pfam" id="PF11954">
    <property type="entry name" value="DUF3471"/>
    <property type="match status" value="1"/>
</dbReference>
<accession>A0A553IFG6</accession>
<dbReference type="Gene3D" id="3.40.710.10">
    <property type="entry name" value="DD-peptidase/beta-lactamase superfamily"/>
    <property type="match status" value="1"/>
</dbReference>
<reference evidence="4" key="1">
    <citation type="submission" date="2019-06" db="EMBL/GenBank/DDBJ databases">
        <title>Draft genome sequence of the griseofulvin-producing fungus Xylaria cubensis strain G536.</title>
        <authorList>
            <person name="Mead M.E."/>
            <person name="Raja H.A."/>
            <person name="Steenwyk J.L."/>
            <person name="Knowles S.L."/>
            <person name="Oberlies N.H."/>
            <person name="Rokas A."/>
        </authorList>
    </citation>
    <scope>NUCLEOTIDE SEQUENCE [LARGE SCALE GENOMIC DNA]</scope>
    <source>
        <strain evidence="4">G536</strain>
    </source>
</reference>